<dbReference type="PANTHER" id="PTHR10742:SF386">
    <property type="entry name" value="LYSINE-SPECIFIC HISTONE DEMETHYLASE 1A"/>
    <property type="match status" value="1"/>
</dbReference>
<evidence type="ECO:0000313" key="4">
    <source>
        <dbReference type="EMBL" id="KAG2425434.1"/>
    </source>
</evidence>
<dbReference type="OrthoDB" id="5046242at2759"/>
<proteinExistence type="inferred from homology"/>
<organism evidence="4 5">
    <name type="scientific">Chlamydomonas incerta</name>
    <dbReference type="NCBI Taxonomy" id="51695"/>
    <lineage>
        <taxon>Eukaryota</taxon>
        <taxon>Viridiplantae</taxon>
        <taxon>Chlorophyta</taxon>
        <taxon>core chlorophytes</taxon>
        <taxon>Chlorophyceae</taxon>
        <taxon>CS clade</taxon>
        <taxon>Chlamydomonadales</taxon>
        <taxon>Chlamydomonadaceae</taxon>
        <taxon>Chlamydomonas</taxon>
    </lineage>
</organism>
<dbReference type="GO" id="GO:0006598">
    <property type="term" value="P:polyamine catabolic process"/>
    <property type="evidence" value="ECO:0007669"/>
    <property type="project" value="TreeGrafter"/>
</dbReference>
<dbReference type="SUPFAM" id="SSF54373">
    <property type="entry name" value="FAD-linked reductases, C-terminal domain"/>
    <property type="match status" value="1"/>
</dbReference>
<evidence type="ECO:0000256" key="2">
    <source>
        <dbReference type="ARBA" id="ARBA00023002"/>
    </source>
</evidence>
<sequence>MASRVYDLVIVGAGFAGLGAAQEARRRGVQSVLVLEARDRIGGRTVSAPLGLAGLPASAPAPAVVDLGAAWIHGAGSKARGPNPLVTLAKSLGQPTFNVTDGDMSFGPNGREDSDAWYNAVEDMGDRFNTYYTDVYLESSSASIRDSIATVRDKFISAQKPALTSTQRAALEQFLATEYVLDYADDLSALSGPLTDNDLAWGGPDALPARGYGALAAALAAAVAAPASAASPGVPAELRLGHAVTNIAYGGGGGVSVVVSGRDQSGAGAAFSVMARYAVLTLPLGYLQAQLSPTAPPATGPLFSPPLPAAQTAALLALGMGVLEKVVLAWAPADMWWADLIDTPWVTLRGAAGPPGVFSEFYNLAATPAKLPVLICFNGGNPARELAALSDADVVARALAPLRALLPAAQGPLPEPARTYVTRWAADPWTRGSYSFERVGAAEDTKAAAFRALAGGRVAFAGEATHGGFPSTVHGAYLSGVREAARVAAAL</sequence>
<dbReference type="InterPro" id="IPR050281">
    <property type="entry name" value="Flavin_monoamine_oxidase"/>
</dbReference>
<comment type="caution">
    <text evidence="4">The sequence shown here is derived from an EMBL/GenBank/DDBJ whole genome shotgun (WGS) entry which is preliminary data.</text>
</comment>
<dbReference type="Gene3D" id="3.90.660.10">
    <property type="match status" value="1"/>
</dbReference>
<accession>A0A835SNJ0</accession>
<dbReference type="PANTHER" id="PTHR10742">
    <property type="entry name" value="FLAVIN MONOAMINE OXIDASE"/>
    <property type="match status" value="1"/>
</dbReference>
<keyword evidence="5" id="KW-1185">Reference proteome</keyword>
<evidence type="ECO:0000259" key="3">
    <source>
        <dbReference type="Pfam" id="PF01593"/>
    </source>
</evidence>
<dbReference type="EMBL" id="JAEHOC010000055">
    <property type="protein sequence ID" value="KAG2425434.1"/>
    <property type="molecule type" value="Genomic_DNA"/>
</dbReference>
<gene>
    <name evidence="4" type="ORF">HXX76_013645</name>
</gene>
<dbReference type="Pfam" id="PF01593">
    <property type="entry name" value="Amino_oxidase"/>
    <property type="match status" value="1"/>
</dbReference>
<dbReference type="AlphaFoldDB" id="A0A835SNJ0"/>
<reference evidence="4" key="1">
    <citation type="journal article" date="2020" name="bioRxiv">
        <title>Comparative genomics of Chlamydomonas.</title>
        <authorList>
            <person name="Craig R.J."/>
            <person name="Hasan A.R."/>
            <person name="Ness R.W."/>
            <person name="Keightley P.D."/>
        </authorList>
    </citation>
    <scope>NUCLEOTIDE SEQUENCE</scope>
    <source>
        <strain evidence="4">SAG 7.73</strain>
    </source>
</reference>
<name>A0A835SNJ0_CHLIN</name>
<feature type="domain" description="Amine oxidase" evidence="3">
    <location>
        <begin position="15"/>
        <end position="487"/>
    </location>
</feature>
<dbReference type="Gene3D" id="3.50.50.60">
    <property type="entry name" value="FAD/NAD(P)-binding domain"/>
    <property type="match status" value="1"/>
</dbReference>
<dbReference type="Proteomes" id="UP000650467">
    <property type="component" value="Unassembled WGS sequence"/>
</dbReference>
<evidence type="ECO:0000256" key="1">
    <source>
        <dbReference type="ARBA" id="ARBA00005995"/>
    </source>
</evidence>
<evidence type="ECO:0000313" key="5">
    <source>
        <dbReference type="Proteomes" id="UP000650467"/>
    </source>
</evidence>
<dbReference type="GO" id="GO:0046592">
    <property type="term" value="F:polyamine oxidase activity"/>
    <property type="evidence" value="ECO:0007669"/>
    <property type="project" value="TreeGrafter"/>
</dbReference>
<protein>
    <recommendedName>
        <fullName evidence="3">Amine oxidase domain-containing protein</fullName>
    </recommendedName>
</protein>
<dbReference type="SUPFAM" id="SSF51905">
    <property type="entry name" value="FAD/NAD(P)-binding domain"/>
    <property type="match status" value="1"/>
</dbReference>
<comment type="similarity">
    <text evidence="1">Belongs to the flavin monoamine oxidase family.</text>
</comment>
<dbReference type="InterPro" id="IPR002937">
    <property type="entry name" value="Amino_oxidase"/>
</dbReference>
<keyword evidence="2" id="KW-0560">Oxidoreductase</keyword>
<dbReference type="InterPro" id="IPR036188">
    <property type="entry name" value="FAD/NAD-bd_sf"/>
</dbReference>